<dbReference type="Proteomes" id="UP000483432">
    <property type="component" value="Unassembled WGS sequence"/>
</dbReference>
<sequence>MRSPHRKIVSLIMLVTFVVMSFGAYGFSSKWFAHEVDHAQHAPNWLASHDHSPPFDAENAPNSVPMSDAEHQLLHAYNHAEQYISTVFNGLVESTVQVAPTRPYLLTLRLPALESPFRPPRISCFS</sequence>
<accession>A0A7C9P8D3</accession>
<evidence type="ECO:0000313" key="1">
    <source>
        <dbReference type="EMBL" id="NDP47548.1"/>
    </source>
</evidence>
<proteinExistence type="predicted"/>
<dbReference type="AlphaFoldDB" id="A0A7C9P8D3"/>
<reference evidence="1 2" key="1">
    <citation type="submission" date="2019-09" db="EMBL/GenBank/DDBJ databases">
        <title>H2 Metabolism Revealed by Metagenomic Analysis in Subglacial Sediment of East Antarctica.</title>
        <authorList>
            <person name="Yang Z."/>
            <person name="Zhang Y."/>
            <person name="Lv Y."/>
            <person name="Yan W."/>
            <person name="Xiao X."/>
            <person name="Sun B."/>
            <person name="Ma H."/>
        </authorList>
    </citation>
    <scope>NUCLEOTIDE SEQUENCE [LARGE SCALE GENOMIC DNA]</scope>
    <source>
        <strain evidence="1">Bin2_2</strain>
    </source>
</reference>
<evidence type="ECO:0000313" key="2">
    <source>
        <dbReference type="Proteomes" id="UP000483432"/>
    </source>
</evidence>
<comment type="caution">
    <text evidence="1">The sequence shown here is derived from an EMBL/GenBank/DDBJ whole genome shotgun (WGS) entry which is preliminary data.</text>
</comment>
<name>A0A7C9P8D3_9PROT</name>
<gene>
    <name evidence="1" type="ORF">GZ085_03985</name>
</gene>
<protein>
    <submittedName>
        <fullName evidence="1">Uncharacterized protein</fullName>
    </submittedName>
</protein>
<dbReference type="EMBL" id="JAAFGW010000038">
    <property type="protein sequence ID" value="NDP47548.1"/>
    <property type="molecule type" value="Genomic_DNA"/>
</dbReference>
<organism evidence="1 2">
    <name type="scientific">Sulfuriferula multivorans</name>
    <dbReference type="NCBI Taxonomy" id="1559896"/>
    <lineage>
        <taxon>Bacteria</taxon>
        <taxon>Pseudomonadati</taxon>
        <taxon>Pseudomonadota</taxon>
        <taxon>Betaproteobacteria</taxon>
        <taxon>Nitrosomonadales</taxon>
        <taxon>Sulfuricellaceae</taxon>
        <taxon>Sulfuriferula</taxon>
    </lineage>
</organism>